<proteinExistence type="inferred from homology"/>
<dbReference type="NCBIfam" id="TIGR02244">
    <property type="entry name" value="HAD-IG-Ncltidse"/>
    <property type="match status" value="1"/>
</dbReference>
<accession>A0AAW0W190</accession>
<organism evidence="8 9">
    <name type="scientific">Cherax quadricarinatus</name>
    <name type="common">Australian red claw crayfish</name>
    <dbReference type="NCBI Taxonomy" id="27406"/>
    <lineage>
        <taxon>Eukaryota</taxon>
        <taxon>Metazoa</taxon>
        <taxon>Ecdysozoa</taxon>
        <taxon>Arthropoda</taxon>
        <taxon>Crustacea</taxon>
        <taxon>Multicrustacea</taxon>
        <taxon>Malacostraca</taxon>
        <taxon>Eumalacostraca</taxon>
        <taxon>Eucarida</taxon>
        <taxon>Decapoda</taxon>
        <taxon>Pleocyemata</taxon>
        <taxon>Astacidea</taxon>
        <taxon>Parastacoidea</taxon>
        <taxon>Parastacidae</taxon>
        <taxon>Cherax</taxon>
    </lineage>
</organism>
<name>A0AAW0W190_CHEQU</name>
<feature type="binding site" evidence="6">
    <location>
        <position position="62"/>
    </location>
    <ligand>
        <name>GMP</name>
        <dbReference type="ChEBI" id="CHEBI:58115"/>
    </ligand>
</feature>
<comment type="caution">
    <text evidence="8">The sequence shown here is derived from an EMBL/GenBank/DDBJ whole genome shotgun (WGS) entry which is preliminary data.</text>
</comment>
<dbReference type="SUPFAM" id="SSF56784">
    <property type="entry name" value="HAD-like"/>
    <property type="match status" value="1"/>
</dbReference>
<comment type="cofactor">
    <cofactor evidence="6">
        <name>Mg(2+)</name>
        <dbReference type="ChEBI" id="CHEBI:18420"/>
    </cofactor>
    <text evidence="6">Binds 1 Mg(2+) ion per subunit.</text>
</comment>
<dbReference type="Gene3D" id="3.40.50.1000">
    <property type="entry name" value="HAD superfamily/HAD-like"/>
    <property type="match status" value="2"/>
</dbReference>
<evidence type="ECO:0000256" key="3">
    <source>
        <dbReference type="ARBA" id="ARBA00022801"/>
    </source>
</evidence>
<dbReference type="GO" id="GO:0046872">
    <property type="term" value="F:metal ion binding"/>
    <property type="evidence" value="ECO:0007669"/>
    <property type="project" value="UniProtKB-KW"/>
</dbReference>
<evidence type="ECO:0000256" key="4">
    <source>
        <dbReference type="ARBA" id="ARBA00022842"/>
    </source>
</evidence>
<evidence type="ECO:0000256" key="1">
    <source>
        <dbReference type="ARBA" id="ARBA00009589"/>
    </source>
</evidence>
<keyword evidence="3" id="KW-0378">Hydrolase</keyword>
<feature type="binding site" evidence="6">
    <location>
        <position position="60"/>
    </location>
    <ligand>
        <name>Mg(2+)</name>
        <dbReference type="ChEBI" id="CHEBI:18420"/>
    </ligand>
</feature>
<feature type="binding site" evidence="6">
    <location>
        <position position="356"/>
    </location>
    <ligand>
        <name>Mg(2+)</name>
        <dbReference type="ChEBI" id="CHEBI:18420"/>
    </ligand>
</feature>
<dbReference type="InterPro" id="IPR023214">
    <property type="entry name" value="HAD_sf"/>
</dbReference>
<dbReference type="PANTHER" id="PTHR12103">
    <property type="entry name" value="5'-NUCLEOTIDASE DOMAIN-CONTAINING"/>
    <property type="match status" value="1"/>
</dbReference>
<evidence type="ECO:0000256" key="6">
    <source>
        <dbReference type="PIRSR" id="PIRSR017434-2"/>
    </source>
</evidence>
<dbReference type="Proteomes" id="UP001445076">
    <property type="component" value="Unassembled WGS sequence"/>
</dbReference>
<dbReference type="AlphaFoldDB" id="A0AAW0W190"/>
<dbReference type="InterPro" id="IPR016695">
    <property type="entry name" value="Pur_nucleotidase"/>
</dbReference>
<gene>
    <name evidence="8" type="ORF">OTU49_012338</name>
</gene>
<sequence>MSEDSDIMTPLEPLTPSSCGGISASSSLEFSSRKYYRQVPHRVFVNRSLHLQKIHFYGFDMDYTLAEYKSPQYETLGFNLLKERLIDMGYPEEIREFEYDPTFPTRGLWFDRLYGNLLKVDGFGNILVCVHGFTFLKPSEVYELYPNKFIQLDESRIYVMNTLFNLPEIYMIACLIDFFSNSPQYVKMLEGIKSGDLYMSFKSIFQDIRTAVDWVHMKGGLKKKTVESVDEYVHKDERLPLLLDRLRDSGAKVFLLTNSEYWYTNAIMEYLLSFPDKNGDVRDWKTFFDFIGVDASKPVFFLDGTIMRQVDSTTGALKLGTHTGKLKQGQVYSGGSCDVFTELIGAKGKDVLYVGDHIFGDILKSKKIRGWRTFLVVPELVQELHVWTEKCSLFTKLQNLDVMLGDLYKNLDSSTYERPDLTKVRSAIKEVTHEMDLSYGMLGSVFRSGSRQTHFSTQVARYADVYASTLLNLIYYPFSYMFRAPAMLMPHESTVAHEQRFQVGDGPVSTRSRASSIQVDSPDNLQTKRQKIRVLEKADSLVPHTRAETPKRVTHHHDEDDSEEESDKSS</sequence>
<dbReference type="InterPro" id="IPR008380">
    <property type="entry name" value="HAD-SF_hydro_IG_5-nucl"/>
</dbReference>
<dbReference type="EMBL" id="JARKIK010000096">
    <property type="protein sequence ID" value="KAK8722241.1"/>
    <property type="molecule type" value="Genomic_DNA"/>
</dbReference>
<evidence type="ECO:0000256" key="5">
    <source>
        <dbReference type="PIRSR" id="PIRSR017434-1"/>
    </source>
</evidence>
<dbReference type="Pfam" id="PF05761">
    <property type="entry name" value="5_nucleotid"/>
    <property type="match status" value="1"/>
</dbReference>
<keyword evidence="4 6" id="KW-0460">Magnesium</keyword>
<protein>
    <recommendedName>
        <fullName evidence="10">Cytosolic purine 5'-nucleotidase</fullName>
    </recommendedName>
</protein>
<feature type="region of interest" description="Disordered" evidence="7">
    <location>
        <begin position="503"/>
        <end position="570"/>
    </location>
</feature>
<evidence type="ECO:0000256" key="7">
    <source>
        <dbReference type="SAM" id="MobiDB-lite"/>
    </source>
</evidence>
<evidence type="ECO:0000256" key="2">
    <source>
        <dbReference type="ARBA" id="ARBA00022723"/>
    </source>
</evidence>
<dbReference type="FunFam" id="3.40.50.1000:FF:000021">
    <property type="entry name" value="NT5C2 isoform 1"/>
    <property type="match status" value="1"/>
</dbReference>
<comment type="similarity">
    <text evidence="1">Belongs to the 5'(3')-deoxyribonucleotidase family.</text>
</comment>
<reference evidence="8 9" key="1">
    <citation type="journal article" date="2024" name="BMC Genomics">
        <title>Genome assembly of redclaw crayfish (Cherax quadricarinatus) provides insights into its immune adaptation and hypoxia tolerance.</title>
        <authorList>
            <person name="Liu Z."/>
            <person name="Zheng J."/>
            <person name="Li H."/>
            <person name="Fang K."/>
            <person name="Wang S."/>
            <person name="He J."/>
            <person name="Zhou D."/>
            <person name="Weng S."/>
            <person name="Chi M."/>
            <person name="Gu Z."/>
            <person name="He J."/>
            <person name="Li F."/>
            <person name="Wang M."/>
        </authorList>
    </citation>
    <scope>NUCLEOTIDE SEQUENCE [LARGE SCALE GENOMIC DNA]</scope>
    <source>
        <strain evidence="8">ZL_2023a</strain>
    </source>
</reference>
<keyword evidence="2 6" id="KW-0479">Metal-binding</keyword>
<feature type="active site" description="Proton donor" evidence="5">
    <location>
        <position position="62"/>
    </location>
</feature>
<keyword evidence="9" id="KW-1185">Reference proteome</keyword>
<dbReference type="CDD" id="cd07522">
    <property type="entry name" value="HAD_cN-II"/>
    <property type="match status" value="1"/>
</dbReference>
<feature type="compositionally biased region" description="Basic and acidic residues" evidence="7">
    <location>
        <begin position="533"/>
        <end position="559"/>
    </location>
</feature>
<evidence type="ECO:0000313" key="9">
    <source>
        <dbReference type="Proteomes" id="UP001445076"/>
    </source>
</evidence>
<dbReference type="PANTHER" id="PTHR12103:SF15">
    <property type="entry name" value="CYTOSOLIC PURINE 5'-NUCLEOTIDASE"/>
    <property type="match status" value="1"/>
</dbReference>
<feature type="active site" description="Nucleophile" evidence="5">
    <location>
        <position position="60"/>
    </location>
</feature>
<evidence type="ECO:0008006" key="10">
    <source>
        <dbReference type="Google" id="ProtNLM"/>
    </source>
</evidence>
<evidence type="ECO:0000313" key="8">
    <source>
        <dbReference type="EMBL" id="KAK8722241.1"/>
    </source>
</evidence>
<feature type="compositionally biased region" description="Polar residues" evidence="7">
    <location>
        <begin position="509"/>
        <end position="527"/>
    </location>
</feature>
<dbReference type="InterPro" id="IPR036412">
    <property type="entry name" value="HAD-like_sf"/>
</dbReference>
<dbReference type="GO" id="GO:0008253">
    <property type="term" value="F:5'-nucleotidase activity"/>
    <property type="evidence" value="ECO:0007669"/>
    <property type="project" value="TreeGrafter"/>
</dbReference>
<feature type="compositionally biased region" description="Acidic residues" evidence="7">
    <location>
        <begin position="560"/>
        <end position="570"/>
    </location>
</feature>
<dbReference type="GO" id="GO:0046037">
    <property type="term" value="P:GMP metabolic process"/>
    <property type="evidence" value="ECO:0007669"/>
    <property type="project" value="UniProtKB-ARBA"/>
</dbReference>
<dbReference type="PIRSF" id="PIRSF017434">
    <property type="entry name" value="Purine_5'-nucleotidase"/>
    <property type="match status" value="1"/>
</dbReference>